<dbReference type="Gramene" id="Tp57577_TGAC_v2_mRNA16249">
    <property type="protein sequence ID" value="Tp57577_TGAC_v2_mRNA16249"/>
    <property type="gene ID" value="Tp57577_TGAC_v2_gene15714"/>
</dbReference>
<dbReference type="AlphaFoldDB" id="A0A2K3LYF6"/>
<organism evidence="1 2">
    <name type="scientific">Trifolium pratense</name>
    <name type="common">Red clover</name>
    <dbReference type="NCBI Taxonomy" id="57577"/>
    <lineage>
        <taxon>Eukaryota</taxon>
        <taxon>Viridiplantae</taxon>
        <taxon>Streptophyta</taxon>
        <taxon>Embryophyta</taxon>
        <taxon>Tracheophyta</taxon>
        <taxon>Spermatophyta</taxon>
        <taxon>Magnoliopsida</taxon>
        <taxon>eudicotyledons</taxon>
        <taxon>Gunneridae</taxon>
        <taxon>Pentapetalae</taxon>
        <taxon>rosids</taxon>
        <taxon>fabids</taxon>
        <taxon>Fabales</taxon>
        <taxon>Fabaceae</taxon>
        <taxon>Papilionoideae</taxon>
        <taxon>50 kb inversion clade</taxon>
        <taxon>NPAAA clade</taxon>
        <taxon>Hologalegina</taxon>
        <taxon>IRL clade</taxon>
        <taxon>Trifolieae</taxon>
        <taxon>Trifolium</taxon>
    </lineage>
</organism>
<protein>
    <submittedName>
        <fullName evidence="1">Uncharacterized protein</fullName>
    </submittedName>
</protein>
<accession>A0A2K3LYF6</accession>
<evidence type="ECO:0000313" key="1">
    <source>
        <dbReference type="EMBL" id="PNX83569.1"/>
    </source>
</evidence>
<dbReference type="EMBL" id="ASHM01044401">
    <property type="protein sequence ID" value="PNX83569.1"/>
    <property type="molecule type" value="Genomic_DNA"/>
</dbReference>
<proteinExistence type="predicted"/>
<comment type="caution">
    <text evidence="1">The sequence shown here is derived from an EMBL/GenBank/DDBJ whole genome shotgun (WGS) entry which is preliminary data.</text>
</comment>
<sequence length="84" mass="9246">MASRRSTRLNDRVVAEIMFDHQNVVVRVHNPSDDNIADHVDGVLNIAQDVHNAVEGVVNAADDNHDYEANGQIIHGNAVINHKS</sequence>
<gene>
    <name evidence="1" type="ORF">L195_g039613</name>
</gene>
<evidence type="ECO:0000313" key="2">
    <source>
        <dbReference type="Proteomes" id="UP000236291"/>
    </source>
</evidence>
<reference evidence="1 2" key="1">
    <citation type="journal article" date="2014" name="Am. J. Bot.">
        <title>Genome assembly and annotation for red clover (Trifolium pratense; Fabaceae).</title>
        <authorList>
            <person name="Istvanek J."/>
            <person name="Jaros M."/>
            <person name="Krenek A."/>
            <person name="Repkova J."/>
        </authorList>
    </citation>
    <scope>NUCLEOTIDE SEQUENCE [LARGE SCALE GENOMIC DNA]</scope>
    <source>
        <strain evidence="2">cv. Tatra</strain>
        <tissue evidence="1">Young leaves</tissue>
    </source>
</reference>
<dbReference type="Proteomes" id="UP000236291">
    <property type="component" value="Unassembled WGS sequence"/>
</dbReference>
<name>A0A2K3LYF6_TRIPR</name>
<reference evidence="1 2" key="2">
    <citation type="journal article" date="2017" name="Front. Plant Sci.">
        <title>Gene Classification and Mining of Molecular Markers Useful in Red Clover (Trifolium pratense) Breeding.</title>
        <authorList>
            <person name="Istvanek J."/>
            <person name="Dluhosova J."/>
            <person name="Dluhos P."/>
            <person name="Patkova L."/>
            <person name="Nedelnik J."/>
            <person name="Repkova J."/>
        </authorList>
    </citation>
    <scope>NUCLEOTIDE SEQUENCE [LARGE SCALE GENOMIC DNA]</scope>
    <source>
        <strain evidence="2">cv. Tatra</strain>
        <tissue evidence="1">Young leaves</tissue>
    </source>
</reference>